<keyword evidence="3" id="KW-1185">Reference proteome</keyword>
<evidence type="ECO:0000313" key="2">
    <source>
        <dbReference type="EMBL" id="MYM54375.1"/>
    </source>
</evidence>
<feature type="transmembrane region" description="Helical" evidence="1">
    <location>
        <begin position="65"/>
        <end position="94"/>
    </location>
</feature>
<dbReference type="Proteomes" id="UP000479043">
    <property type="component" value="Unassembled WGS sequence"/>
</dbReference>
<accession>A0A6L8LEY8</accession>
<keyword evidence="1" id="KW-0812">Transmembrane</keyword>
<dbReference type="RefSeq" id="WP_160972075.1">
    <property type="nucleotide sequence ID" value="NZ_WWEN01000002.1"/>
</dbReference>
<feature type="transmembrane region" description="Helical" evidence="1">
    <location>
        <begin position="12"/>
        <end position="45"/>
    </location>
</feature>
<keyword evidence="1" id="KW-0472">Membrane</keyword>
<protein>
    <submittedName>
        <fullName evidence="2">Uncharacterized protein</fullName>
    </submittedName>
</protein>
<proteinExistence type="predicted"/>
<evidence type="ECO:0000256" key="1">
    <source>
        <dbReference type="SAM" id="Phobius"/>
    </source>
</evidence>
<comment type="caution">
    <text evidence="2">The sequence shown here is derived from an EMBL/GenBank/DDBJ whole genome shotgun (WGS) entry which is preliminary data.</text>
</comment>
<keyword evidence="1" id="KW-1133">Transmembrane helix</keyword>
<name>A0A6L8LEY8_9RHOB</name>
<organism evidence="2 3">
    <name type="scientific">Thalassovita mangrovi</name>
    <dbReference type="NCBI Taxonomy" id="2692236"/>
    <lineage>
        <taxon>Bacteria</taxon>
        <taxon>Pseudomonadati</taxon>
        <taxon>Pseudomonadota</taxon>
        <taxon>Alphaproteobacteria</taxon>
        <taxon>Rhodobacterales</taxon>
        <taxon>Roseobacteraceae</taxon>
        <taxon>Thalassovita</taxon>
    </lineage>
</organism>
<dbReference type="EMBL" id="WWEN01000002">
    <property type="protein sequence ID" value="MYM54375.1"/>
    <property type="molecule type" value="Genomic_DNA"/>
</dbReference>
<reference evidence="2 3" key="1">
    <citation type="submission" date="2020-01" db="EMBL/GenBank/DDBJ databases">
        <authorList>
            <person name="Chen S."/>
        </authorList>
    </citation>
    <scope>NUCLEOTIDE SEQUENCE [LARGE SCALE GENOMIC DNA]</scope>
    <source>
        <strain evidence="2 3">GS-10</strain>
    </source>
</reference>
<evidence type="ECO:0000313" key="3">
    <source>
        <dbReference type="Proteomes" id="UP000479043"/>
    </source>
</evidence>
<sequence>MKLTIKYQTLDWWFWAIICAAIGLGLIGLPWGYTAALAVSVANLIYFIARDRSLTSFPVQVREVWLAFMLIAMLPGMGWFYPLLFLGMILVVFFDRCGIARMLVLMPWNKGVSLK</sequence>
<dbReference type="AlphaFoldDB" id="A0A6L8LEY8"/>
<gene>
    <name evidence="2" type="ORF">GR167_03595</name>
</gene>